<proteinExistence type="inferred from homology"/>
<evidence type="ECO:0000256" key="12">
    <source>
        <dbReference type="PIRSR" id="PIRSR605027-4"/>
    </source>
</evidence>
<keyword evidence="15" id="KW-1185">Reference proteome</keyword>
<comment type="similarity">
    <text evidence="2 13">Belongs to the glycosyltransferase 43 family.</text>
</comment>
<dbReference type="InterPro" id="IPR029044">
    <property type="entry name" value="Nucleotide-diphossugar_trans"/>
</dbReference>
<dbReference type="Pfam" id="PF03360">
    <property type="entry name" value="Glyco_transf_43"/>
    <property type="match status" value="1"/>
</dbReference>
<keyword evidence="10" id="KW-0325">Glycoprotein</keyword>
<keyword evidence="7 13" id="KW-1133">Transmembrane helix</keyword>
<keyword evidence="6 13" id="KW-0735">Signal-anchor</keyword>
<dbReference type="GO" id="GO:0042285">
    <property type="term" value="F:xylosyltransferase activity"/>
    <property type="evidence" value="ECO:0007669"/>
    <property type="project" value="TreeGrafter"/>
</dbReference>
<evidence type="ECO:0000313" key="15">
    <source>
        <dbReference type="Proteomes" id="UP000324897"/>
    </source>
</evidence>
<dbReference type="GO" id="GO:0015018">
    <property type="term" value="F:galactosylgalactosylxylosylprotein 3-beta-glucuronosyltransferase activity"/>
    <property type="evidence" value="ECO:0007669"/>
    <property type="project" value="InterPro"/>
</dbReference>
<dbReference type="Gene3D" id="3.90.550.10">
    <property type="entry name" value="Spore Coat Polysaccharide Biosynthesis Protein SpsA, Chain A"/>
    <property type="match status" value="1"/>
</dbReference>
<evidence type="ECO:0000256" key="11">
    <source>
        <dbReference type="ARBA" id="ARBA00023316"/>
    </source>
</evidence>
<evidence type="ECO:0000256" key="5">
    <source>
        <dbReference type="ARBA" id="ARBA00022692"/>
    </source>
</evidence>
<dbReference type="Proteomes" id="UP000324897">
    <property type="component" value="Unassembled WGS sequence"/>
</dbReference>
<evidence type="ECO:0000256" key="10">
    <source>
        <dbReference type="ARBA" id="ARBA00023180"/>
    </source>
</evidence>
<feature type="transmembrane region" description="Helical" evidence="13">
    <location>
        <begin position="26"/>
        <end position="46"/>
    </location>
</feature>
<protein>
    <recommendedName>
        <fullName evidence="13">Glycosyltransferases</fullName>
        <ecNumber evidence="13">2.4.-.-</ecNumber>
    </recommendedName>
</protein>
<keyword evidence="4 13" id="KW-0808">Transferase</keyword>
<dbReference type="Gramene" id="TVU21765">
    <property type="protein sequence ID" value="TVU21765"/>
    <property type="gene ID" value="EJB05_31422"/>
</dbReference>
<dbReference type="PANTHER" id="PTHR10896">
    <property type="entry name" value="GALACTOSYLGALACTOSYLXYLOSYLPROTEIN 3-BETA-GLUCURONOSYLTRANSFERASE BETA-1,3-GLUCURONYLTRANSFERASE"/>
    <property type="match status" value="1"/>
</dbReference>
<dbReference type="GO" id="GO:0009834">
    <property type="term" value="P:plant-type secondary cell wall biogenesis"/>
    <property type="evidence" value="ECO:0007669"/>
    <property type="project" value="TreeGrafter"/>
</dbReference>
<comment type="subcellular location">
    <subcellularLocation>
        <location evidence="1 13">Golgi apparatus membrane</location>
        <topology evidence="1 13">Single-pass type II membrane protein</topology>
    </subcellularLocation>
</comment>
<feature type="site" description="Interaction with galactose moiety of substrate glycoprotein" evidence="12">
    <location>
        <position position="217"/>
    </location>
</feature>
<dbReference type="PANTHER" id="PTHR10896:SF32">
    <property type="entry name" value="GLUCURONOSYLTRANSFERASE OS01G0157700-RELATED"/>
    <property type="match status" value="1"/>
</dbReference>
<evidence type="ECO:0000256" key="7">
    <source>
        <dbReference type="ARBA" id="ARBA00022989"/>
    </source>
</evidence>
<organism evidence="14 15">
    <name type="scientific">Eragrostis curvula</name>
    <name type="common">weeping love grass</name>
    <dbReference type="NCBI Taxonomy" id="38414"/>
    <lineage>
        <taxon>Eukaryota</taxon>
        <taxon>Viridiplantae</taxon>
        <taxon>Streptophyta</taxon>
        <taxon>Embryophyta</taxon>
        <taxon>Tracheophyta</taxon>
        <taxon>Spermatophyta</taxon>
        <taxon>Magnoliopsida</taxon>
        <taxon>Liliopsida</taxon>
        <taxon>Poales</taxon>
        <taxon>Poaceae</taxon>
        <taxon>PACMAD clade</taxon>
        <taxon>Chloridoideae</taxon>
        <taxon>Eragrostideae</taxon>
        <taxon>Eragrostidinae</taxon>
        <taxon>Eragrostis</taxon>
    </lineage>
</organism>
<dbReference type="OrthoDB" id="675023at2759"/>
<accession>A0A5J9UDH9</accession>
<comment type="caution">
    <text evidence="14">The sequence shown here is derived from an EMBL/GenBank/DDBJ whole genome shotgun (WGS) entry which is preliminary data.</text>
</comment>
<reference evidence="14 15" key="1">
    <citation type="journal article" date="2019" name="Sci. Rep.">
        <title>A high-quality genome of Eragrostis curvula grass provides insights into Poaceae evolution and supports new strategies to enhance forage quality.</title>
        <authorList>
            <person name="Carballo J."/>
            <person name="Santos B.A.C.M."/>
            <person name="Zappacosta D."/>
            <person name="Garbus I."/>
            <person name="Selva J.P."/>
            <person name="Gallo C.A."/>
            <person name="Diaz A."/>
            <person name="Albertini E."/>
            <person name="Caccamo M."/>
            <person name="Echenique V."/>
        </authorList>
    </citation>
    <scope>NUCLEOTIDE SEQUENCE [LARGE SCALE GENOMIC DNA]</scope>
    <source>
        <strain evidence="15">cv. Victoria</strain>
        <tissue evidence="14">Leaf</tissue>
    </source>
</reference>
<evidence type="ECO:0000256" key="4">
    <source>
        <dbReference type="ARBA" id="ARBA00022679"/>
    </source>
</evidence>
<keyword evidence="3" id="KW-0328">Glycosyltransferase</keyword>
<evidence type="ECO:0000256" key="6">
    <source>
        <dbReference type="ARBA" id="ARBA00022968"/>
    </source>
</evidence>
<feature type="non-terminal residue" evidence="14">
    <location>
        <position position="1"/>
    </location>
</feature>
<keyword evidence="8 13" id="KW-0333">Golgi apparatus</keyword>
<evidence type="ECO:0000256" key="2">
    <source>
        <dbReference type="ARBA" id="ARBA00007706"/>
    </source>
</evidence>
<keyword evidence="9 13" id="KW-0472">Membrane</keyword>
<dbReference type="EMBL" id="RWGY01000026">
    <property type="protein sequence ID" value="TVU21765.1"/>
    <property type="molecule type" value="Genomic_DNA"/>
</dbReference>
<dbReference type="SUPFAM" id="SSF53448">
    <property type="entry name" value="Nucleotide-diphospho-sugar transferases"/>
    <property type="match status" value="1"/>
</dbReference>
<dbReference type="GO" id="GO:0010417">
    <property type="term" value="P:glucuronoxylan biosynthetic process"/>
    <property type="evidence" value="ECO:0007669"/>
    <property type="project" value="TreeGrafter"/>
</dbReference>
<dbReference type="InterPro" id="IPR005027">
    <property type="entry name" value="Glyco_trans_43"/>
</dbReference>
<evidence type="ECO:0000256" key="13">
    <source>
        <dbReference type="RuleBase" id="RU363127"/>
    </source>
</evidence>
<gene>
    <name evidence="14" type="ORF">EJB05_31422</name>
</gene>
<dbReference type="EC" id="2.4.-.-" evidence="13"/>
<evidence type="ECO:0000256" key="8">
    <source>
        <dbReference type="ARBA" id="ARBA00023034"/>
    </source>
</evidence>
<evidence type="ECO:0000256" key="3">
    <source>
        <dbReference type="ARBA" id="ARBA00022676"/>
    </source>
</evidence>
<evidence type="ECO:0000256" key="9">
    <source>
        <dbReference type="ARBA" id="ARBA00023136"/>
    </source>
</evidence>
<evidence type="ECO:0000313" key="14">
    <source>
        <dbReference type="EMBL" id="TVU21765.1"/>
    </source>
</evidence>
<name>A0A5J9UDH9_9POAL</name>
<evidence type="ECO:0000256" key="1">
    <source>
        <dbReference type="ARBA" id="ARBA00004323"/>
    </source>
</evidence>
<dbReference type="GO" id="GO:0000139">
    <property type="term" value="C:Golgi membrane"/>
    <property type="evidence" value="ECO:0007669"/>
    <property type="project" value="UniProtKB-SubCell"/>
</dbReference>
<comment type="function">
    <text evidence="13">Involved in the synthesis of glucuronoxylan hemicellulose in secondary cell walls.</text>
</comment>
<keyword evidence="11 13" id="KW-0961">Cell wall biogenesis/degradation</keyword>
<dbReference type="GO" id="GO:0071555">
    <property type="term" value="P:cell wall organization"/>
    <property type="evidence" value="ECO:0007669"/>
    <property type="project" value="UniProtKB-KW"/>
</dbReference>
<dbReference type="FunFam" id="3.90.550.10:FF:000262">
    <property type="entry name" value="Glycosyltransferases"/>
    <property type="match status" value="1"/>
</dbReference>
<keyword evidence="5 13" id="KW-0812">Transmembrane</keyword>
<sequence length="358" mass="39322">MESSKQQLGLDTGERSKRRMQPWIKAGVHFSLCFAVGALAALAPLVTNGAPSAGTIRASFLSSWSNAPPPLPDTGLLLIVTVTRADGGMEQDASLARLAHTLRHVAPPLLWIVVGAENRTATARAVQVLRGTGLVFRHLTYDAGNFTDAGVGEEADDHQRNVALSHIERHRLNGVVHFADASGVYDLRFFQQLRQTRGFAAWPVATISPADQKVTIEGPTCSSTRITGWYTKDSNTNNATQRTPTAVADTSAGNMTSSSEPPEVNVSVFGFRSSILWDSERSPIRTNSSANATQEYTQFIQQMTTTDEIKLMSFQCDCSESQIMLWHFEMPRFTQVFEEQEIQQKQSLTETEDDDLAT</sequence>
<dbReference type="AlphaFoldDB" id="A0A5J9UDH9"/>